<dbReference type="InterPro" id="IPR011009">
    <property type="entry name" value="Kinase-like_dom_sf"/>
</dbReference>
<protein>
    <recommendedName>
        <fullName evidence="1">CHK kinase-like domain-containing protein</fullName>
    </recommendedName>
</protein>
<gene>
    <name evidence="2" type="ORF">HHI36_002467</name>
</gene>
<dbReference type="Gene3D" id="3.90.1200.10">
    <property type="match status" value="1"/>
</dbReference>
<dbReference type="PANTHER" id="PTHR11012:SF30">
    <property type="entry name" value="PROTEIN KINASE-LIKE DOMAIN-CONTAINING"/>
    <property type="match status" value="1"/>
</dbReference>
<evidence type="ECO:0000313" key="2">
    <source>
        <dbReference type="EMBL" id="KAL3288015.1"/>
    </source>
</evidence>
<dbReference type="PANTHER" id="PTHR11012">
    <property type="entry name" value="PROTEIN KINASE-LIKE DOMAIN-CONTAINING"/>
    <property type="match status" value="1"/>
</dbReference>
<keyword evidence="3" id="KW-1185">Reference proteome</keyword>
<dbReference type="SUPFAM" id="SSF56112">
    <property type="entry name" value="Protein kinase-like (PK-like)"/>
    <property type="match status" value="1"/>
</dbReference>
<dbReference type="EMBL" id="JABFTP020000185">
    <property type="protein sequence ID" value="KAL3288015.1"/>
    <property type="molecule type" value="Genomic_DNA"/>
</dbReference>
<organism evidence="2 3">
    <name type="scientific">Cryptolaemus montrouzieri</name>
    <dbReference type="NCBI Taxonomy" id="559131"/>
    <lineage>
        <taxon>Eukaryota</taxon>
        <taxon>Metazoa</taxon>
        <taxon>Ecdysozoa</taxon>
        <taxon>Arthropoda</taxon>
        <taxon>Hexapoda</taxon>
        <taxon>Insecta</taxon>
        <taxon>Pterygota</taxon>
        <taxon>Neoptera</taxon>
        <taxon>Endopterygota</taxon>
        <taxon>Coleoptera</taxon>
        <taxon>Polyphaga</taxon>
        <taxon>Cucujiformia</taxon>
        <taxon>Coccinelloidea</taxon>
        <taxon>Coccinellidae</taxon>
        <taxon>Scymninae</taxon>
        <taxon>Scymnini</taxon>
        <taxon>Cryptolaemus</taxon>
    </lineage>
</organism>
<evidence type="ECO:0000259" key="1">
    <source>
        <dbReference type="SMART" id="SM00587"/>
    </source>
</evidence>
<proteinExistence type="predicted"/>
<dbReference type="InterPro" id="IPR015897">
    <property type="entry name" value="CHK_kinase-like"/>
</dbReference>
<feature type="domain" description="CHK kinase-like" evidence="1">
    <location>
        <begin position="125"/>
        <end position="319"/>
    </location>
</feature>
<dbReference type="AlphaFoldDB" id="A0ABD2PAW3"/>
<sequence length="404" mass="46812">MEDEFKNKVIKWVKKVLKNEHFETIDVTFPNYDLGGGFGSEMTFVEVSGEKSGHTKILNLIVKKSIESLLQFDNINFNDVYLNELNIYSKVVPYFQKFLEKKKLKPFPNIPHCYGTIIEPNEYVIILENLKPKGFKLNDIRNPLDLSHSKLALEAYAKWHALSFALREEEPTVFEELGKCNKTMLETKVFDIFNGTIQNELDFVINIYEEKNKTIMIEKLKLLKKNYVDLATEILSNKNEDYLVIKHGDTWNNNLLFHYEDGQGNPDEVVIVDWQISSLGSPVCDVACYIFYGSSSQELEHLGELLDCYYDTLSIELRALGNEPEKCFPKKYFLESFRKYAPVGIAGMPMLAKMSNKKTHNYNATVDPNEKDFSKLLDGEMRDPEEYFNRINGILEYCIEHGFL</sequence>
<reference evidence="2 3" key="1">
    <citation type="journal article" date="2021" name="BMC Biol.">
        <title>Horizontally acquired antibacterial genes associated with adaptive radiation of ladybird beetles.</title>
        <authorList>
            <person name="Li H.S."/>
            <person name="Tang X.F."/>
            <person name="Huang Y.H."/>
            <person name="Xu Z.Y."/>
            <person name="Chen M.L."/>
            <person name="Du X.Y."/>
            <person name="Qiu B.Y."/>
            <person name="Chen P.T."/>
            <person name="Zhang W."/>
            <person name="Slipinski A."/>
            <person name="Escalona H.E."/>
            <person name="Waterhouse R.M."/>
            <person name="Zwick A."/>
            <person name="Pang H."/>
        </authorList>
    </citation>
    <scope>NUCLEOTIDE SEQUENCE [LARGE SCALE GENOMIC DNA]</scope>
    <source>
        <strain evidence="2">SYSU2018</strain>
    </source>
</reference>
<dbReference type="Proteomes" id="UP001516400">
    <property type="component" value="Unassembled WGS sequence"/>
</dbReference>
<dbReference type="SMART" id="SM00587">
    <property type="entry name" value="CHK"/>
    <property type="match status" value="1"/>
</dbReference>
<dbReference type="InterPro" id="IPR004119">
    <property type="entry name" value="EcKL"/>
</dbReference>
<name>A0ABD2PAW3_9CUCU</name>
<evidence type="ECO:0000313" key="3">
    <source>
        <dbReference type="Proteomes" id="UP001516400"/>
    </source>
</evidence>
<comment type="caution">
    <text evidence="2">The sequence shown here is derived from an EMBL/GenBank/DDBJ whole genome shotgun (WGS) entry which is preliminary data.</text>
</comment>
<dbReference type="Pfam" id="PF02958">
    <property type="entry name" value="EcKL"/>
    <property type="match status" value="1"/>
</dbReference>
<accession>A0ABD2PAW3</accession>